<dbReference type="Gene3D" id="3.30.930.10">
    <property type="entry name" value="Bira Bifunctional Protein, Domain 2"/>
    <property type="match status" value="1"/>
</dbReference>
<dbReference type="PANTHER" id="PTHR12835:SF5">
    <property type="entry name" value="BIOTIN--PROTEIN LIGASE"/>
    <property type="match status" value="1"/>
</dbReference>
<dbReference type="CDD" id="cd16442">
    <property type="entry name" value="BPL"/>
    <property type="match status" value="1"/>
</dbReference>
<keyword evidence="4" id="KW-1185">Reference proteome</keyword>
<sequence>MTESPPPPPHLDWQADALWQRLHPLLPGLNVEVLARVGSTNATLLARARGEPDSTGAADGTPRLGRRQADLQPALLVAEHQTAGRGRQGKGWQSAAGASLTFSLALPLAPAHGWSGLSLAVGCALADALDPADDPAAHGAPALMLKWPNDLWLRDDDAPGGGRKLGGILIETTPVGTQRMVVIGMGLNVHVPAAPEPAQLASGLGCVDELDPAATPPAVLARVAPPLVQALRRFEAGGFAPFAAAFARRDLLAGRPLRTQGAVVLEGTGAGVDAQGVLQLRMADGRLHGVGSGEVSVRPC</sequence>
<protein>
    <submittedName>
        <fullName evidence="3">Biotin--[acetyl-CoA-carboxylase] ligase</fullName>
        <ecNumber evidence="3">6.3.4.15</ecNumber>
    </submittedName>
</protein>
<dbReference type="RefSeq" id="WP_128197790.1">
    <property type="nucleotide sequence ID" value="NZ_SACT01000002.1"/>
</dbReference>
<dbReference type="AlphaFoldDB" id="A0A437JXS0"/>
<evidence type="ECO:0000313" key="4">
    <source>
        <dbReference type="Proteomes" id="UP000288178"/>
    </source>
</evidence>
<dbReference type="InterPro" id="IPR045864">
    <property type="entry name" value="aa-tRNA-synth_II/BPL/LPL"/>
</dbReference>
<dbReference type="SUPFAM" id="SSF55681">
    <property type="entry name" value="Class II aaRS and biotin synthetases"/>
    <property type="match status" value="1"/>
</dbReference>
<gene>
    <name evidence="3" type="ORF">ENE75_08415</name>
</gene>
<evidence type="ECO:0000313" key="3">
    <source>
        <dbReference type="EMBL" id="RVT52450.1"/>
    </source>
</evidence>
<accession>A0A437JXS0</accession>
<dbReference type="OrthoDB" id="9807064at2"/>
<name>A0A437JXS0_9BURK</name>
<dbReference type="PROSITE" id="PS51733">
    <property type="entry name" value="BPL_LPL_CATALYTIC"/>
    <property type="match status" value="1"/>
</dbReference>
<dbReference type="InterPro" id="IPR008988">
    <property type="entry name" value="Transcriptional_repressor_C"/>
</dbReference>
<dbReference type="Proteomes" id="UP000288178">
    <property type="component" value="Unassembled WGS sequence"/>
</dbReference>
<comment type="caution">
    <text evidence="3">The sequence shown here is derived from an EMBL/GenBank/DDBJ whole genome shotgun (WGS) entry which is preliminary data.</text>
</comment>
<dbReference type="GO" id="GO:0005737">
    <property type="term" value="C:cytoplasm"/>
    <property type="evidence" value="ECO:0007669"/>
    <property type="project" value="TreeGrafter"/>
</dbReference>
<dbReference type="InterPro" id="IPR004143">
    <property type="entry name" value="BPL_LPL_catalytic"/>
</dbReference>
<proteinExistence type="predicted"/>
<organism evidence="3 4">
    <name type="scientific">Rubrivivax albus</name>
    <dbReference type="NCBI Taxonomy" id="2499835"/>
    <lineage>
        <taxon>Bacteria</taxon>
        <taxon>Pseudomonadati</taxon>
        <taxon>Pseudomonadota</taxon>
        <taxon>Betaproteobacteria</taxon>
        <taxon>Burkholderiales</taxon>
        <taxon>Sphaerotilaceae</taxon>
        <taxon>Rubrivivax</taxon>
    </lineage>
</organism>
<dbReference type="Pfam" id="PF03099">
    <property type="entry name" value="BPL_LplA_LipB"/>
    <property type="match status" value="1"/>
</dbReference>
<dbReference type="GO" id="GO:0004077">
    <property type="term" value="F:biotin--[biotin carboxyl-carrier protein] ligase activity"/>
    <property type="evidence" value="ECO:0007669"/>
    <property type="project" value="UniProtKB-EC"/>
</dbReference>
<evidence type="ECO:0000259" key="2">
    <source>
        <dbReference type="PROSITE" id="PS51733"/>
    </source>
</evidence>
<dbReference type="EMBL" id="SACT01000002">
    <property type="protein sequence ID" value="RVT52450.1"/>
    <property type="molecule type" value="Genomic_DNA"/>
</dbReference>
<keyword evidence="1 3" id="KW-0436">Ligase</keyword>
<dbReference type="EC" id="6.3.4.15" evidence="3"/>
<dbReference type="Gene3D" id="2.30.30.100">
    <property type="match status" value="1"/>
</dbReference>
<dbReference type="PANTHER" id="PTHR12835">
    <property type="entry name" value="BIOTIN PROTEIN LIGASE"/>
    <property type="match status" value="1"/>
</dbReference>
<reference evidence="3 4" key="1">
    <citation type="submission" date="2019-01" db="EMBL/GenBank/DDBJ databases">
        <authorList>
            <person name="Chen W.-M."/>
        </authorList>
    </citation>
    <scope>NUCLEOTIDE SEQUENCE [LARGE SCALE GENOMIC DNA]</scope>
    <source>
        <strain evidence="3 4">ICH-3</strain>
    </source>
</reference>
<dbReference type="InterPro" id="IPR004408">
    <property type="entry name" value="Biotin_CoA_COase_ligase"/>
</dbReference>
<evidence type="ECO:0000256" key="1">
    <source>
        <dbReference type="ARBA" id="ARBA00022598"/>
    </source>
</evidence>
<feature type="domain" description="BPL/LPL catalytic" evidence="2">
    <location>
        <begin position="38"/>
        <end position="235"/>
    </location>
</feature>
<dbReference type="SUPFAM" id="SSF50037">
    <property type="entry name" value="C-terminal domain of transcriptional repressors"/>
    <property type="match status" value="1"/>
</dbReference>
<dbReference type="NCBIfam" id="TIGR00121">
    <property type="entry name" value="birA_ligase"/>
    <property type="match status" value="1"/>
</dbReference>